<keyword evidence="4" id="KW-1185">Reference proteome</keyword>
<gene>
    <name evidence="3" type="ORF">PGLA1383_LOCUS49461</name>
</gene>
<evidence type="ECO:0000313" key="4">
    <source>
        <dbReference type="Proteomes" id="UP000654075"/>
    </source>
</evidence>
<dbReference type="Proteomes" id="UP000654075">
    <property type="component" value="Unassembled WGS sequence"/>
</dbReference>
<protein>
    <submittedName>
        <fullName evidence="3">Uncharacterized protein</fullName>
    </submittedName>
</protein>
<comment type="caution">
    <text evidence="3">The sequence shown here is derived from an EMBL/GenBank/DDBJ whole genome shotgun (WGS) entry which is preliminary data.</text>
</comment>
<proteinExistence type="predicted"/>
<accession>A0A813H7N9</accession>
<keyword evidence="2" id="KW-1133">Transmembrane helix</keyword>
<keyword evidence="2" id="KW-0812">Transmembrane</keyword>
<reference evidence="3" key="1">
    <citation type="submission" date="2021-02" db="EMBL/GenBank/DDBJ databases">
        <authorList>
            <person name="Dougan E. K."/>
            <person name="Rhodes N."/>
            <person name="Thang M."/>
            <person name="Chan C."/>
        </authorList>
    </citation>
    <scope>NUCLEOTIDE SEQUENCE</scope>
</reference>
<evidence type="ECO:0000256" key="2">
    <source>
        <dbReference type="SAM" id="Phobius"/>
    </source>
</evidence>
<feature type="transmembrane region" description="Helical" evidence="2">
    <location>
        <begin position="20"/>
        <end position="38"/>
    </location>
</feature>
<evidence type="ECO:0000313" key="3">
    <source>
        <dbReference type="EMBL" id="CAE8633633.1"/>
    </source>
</evidence>
<name>A0A813H7N9_POLGL</name>
<feature type="region of interest" description="Disordered" evidence="1">
    <location>
        <begin position="115"/>
        <end position="150"/>
    </location>
</feature>
<organism evidence="3 4">
    <name type="scientific">Polarella glacialis</name>
    <name type="common">Dinoflagellate</name>
    <dbReference type="NCBI Taxonomy" id="89957"/>
    <lineage>
        <taxon>Eukaryota</taxon>
        <taxon>Sar</taxon>
        <taxon>Alveolata</taxon>
        <taxon>Dinophyceae</taxon>
        <taxon>Suessiales</taxon>
        <taxon>Suessiaceae</taxon>
        <taxon>Polarella</taxon>
    </lineage>
</organism>
<dbReference type="EMBL" id="CAJNNV010030815">
    <property type="protein sequence ID" value="CAE8633633.1"/>
    <property type="molecule type" value="Genomic_DNA"/>
</dbReference>
<evidence type="ECO:0000256" key="1">
    <source>
        <dbReference type="SAM" id="MobiDB-lite"/>
    </source>
</evidence>
<dbReference type="AlphaFoldDB" id="A0A813H7N9"/>
<keyword evidence="2" id="KW-0472">Membrane</keyword>
<sequence>MDPSGMLISFAVKEVLEPFWMDLIMFWVAFCLGAIVMGKDWRRVQPVHLVAAARAQQAVGSSSDLQAKCKPCQCMGCRSYCGSLACFAADAAPAVLAAVAAESVPFRKKAAYFGDEDSDDDSAVSRAASTEADGADDEVDRLSDSGESASSTAARIKSYSIRERSHGLGFEYVD</sequence>